<feature type="domain" description="Alanine racemase C-terminal" evidence="5">
    <location>
        <begin position="247"/>
        <end position="375"/>
    </location>
</feature>
<dbReference type="PANTHER" id="PTHR30511:SF0">
    <property type="entry name" value="ALANINE RACEMASE, CATABOLIC-RELATED"/>
    <property type="match status" value="1"/>
</dbReference>
<dbReference type="PANTHER" id="PTHR30511">
    <property type="entry name" value="ALANINE RACEMASE"/>
    <property type="match status" value="1"/>
</dbReference>
<accession>A0ABR7IKE7</accession>
<dbReference type="PRINTS" id="PR00992">
    <property type="entry name" value="ALARACEMASE"/>
</dbReference>
<dbReference type="InterPro" id="IPR001608">
    <property type="entry name" value="Ala_racemase_N"/>
</dbReference>
<dbReference type="HAMAP" id="MF_01201">
    <property type="entry name" value="Ala_racemase"/>
    <property type="match status" value="1"/>
</dbReference>
<dbReference type="Proteomes" id="UP000649826">
    <property type="component" value="Unassembled WGS sequence"/>
</dbReference>
<organism evidence="6 7">
    <name type="scientific">Blautia difficilis</name>
    <dbReference type="NCBI Taxonomy" id="2763027"/>
    <lineage>
        <taxon>Bacteria</taxon>
        <taxon>Bacillati</taxon>
        <taxon>Bacillota</taxon>
        <taxon>Clostridia</taxon>
        <taxon>Lachnospirales</taxon>
        <taxon>Lachnospiraceae</taxon>
        <taxon>Blautia</taxon>
    </lineage>
</organism>
<comment type="pathway">
    <text evidence="4">Amino-acid biosynthesis; D-alanine biosynthesis; D-alanine from L-alanine: step 1/1.</text>
</comment>
<proteinExistence type="inferred from homology"/>
<dbReference type="RefSeq" id="WP_186995287.1">
    <property type="nucleotide sequence ID" value="NZ_JACOQG010000022.1"/>
</dbReference>
<dbReference type="NCBIfam" id="TIGR00492">
    <property type="entry name" value="alr"/>
    <property type="match status" value="1"/>
</dbReference>
<protein>
    <recommendedName>
        <fullName evidence="4">Alanine racemase</fullName>
        <ecNumber evidence="4">5.1.1.1</ecNumber>
    </recommendedName>
</protein>
<evidence type="ECO:0000256" key="1">
    <source>
        <dbReference type="ARBA" id="ARBA00001933"/>
    </source>
</evidence>
<comment type="similarity">
    <text evidence="4">Belongs to the alanine racemase family.</text>
</comment>
<dbReference type="SUPFAM" id="SSF51419">
    <property type="entry name" value="PLP-binding barrel"/>
    <property type="match status" value="1"/>
</dbReference>
<dbReference type="CDD" id="cd00430">
    <property type="entry name" value="PLPDE_III_AR"/>
    <property type="match status" value="1"/>
</dbReference>
<dbReference type="Pfam" id="PF01168">
    <property type="entry name" value="Ala_racemase_N"/>
    <property type="match status" value="1"/>
</dbReference>
<feature type="binding site" evidence="4">
    <location>
        <position position="316"/>
    </location>
    <ligand>
        <name>substrate</name>
    </ligand>
</feature>
<dbReference type="InterPro" id="IPR020622">
    <property type="entry name" value="Ala_racemase_pyridoxalP-BS"/>
</dbReference>
<evidence type="ECO:0000313" key="7">
    <source>
        <dbReference type="Proteomes" id="UP000649826"/>
    </source>
</evidence>
<dbReference type="InterPro" id="IPR011079">
    <property type="entry name" value="Ala_racemase_C"/>
</dbReference>
<feature type="modified residue" description="N6-(pyridoxal phosphate)lysine" evidence="4">
    <location>
        <position position="38"/>
    </location>
</feature>
<dbReference type="Gene3D" id="2.40.37.10">
    <property type="entry name" value="Lyase, Ornithine Decarboxylase, Chain A, domain 1"/>
    <property type="match status" value="1"/>
</dbReference>
<feature type="binding site" evidence="4">
    <location>
        <position position="137"/>
    </location>
    <ligand>
        <name>substrate</name>
    </ligand>
</feature>
<comment type="cofactor">
    <cofactor evidence="1 4">
        <name>pyridoxal 5'-phosphate</name>
        <dbReference type="ChEBI" id="CHEBI:597326"/>
    </cofactor>
</comment>
<comment type="function">
    <text evidence="4">Catalyzes the interconversion of L-alanine and D-alanine. May also act on other amino acids.</text>
</comment>
<evidence type="ECO:0000256" key="4">
    <source>
        <dbReference type="HAMAP-Rule" id="MF_01201"/>
    </source>
</evidence>
<dbReference type="Pfam" id="PF00842">
    <property type="entry name" value="Ala_racemase_C"/>
    <property type="match status" value="1"/>
</dbReference>
<keyword evidence="3 4" id="KW-0413">Isomerase</keyword>
<comment type="caution">
    <text evidence="6">The sequence shown here is derived from an EMBL/GenBank/DDBJ whole genome shotgun (WGS) entry which is preliminary data.</text>
</comment>
<dbReference type="Gene3D" id="3.20.20.10">
    <property type="entry name" value="Alanine racemase"/>
    <property type="match status" value="1"/>
</dbReference>
<dbReference type="PROSITE" id="PS00395">
    <property type="entry name" value="ALANINE_RACEMASE"/>
    <property type="match status" value="1"/>
</dbReference>
<dbReference type="InterPro" id="IPR000821">
    <property type="entry name" value="Ala_racemase"/>
</dbReference>
<keyword evidence="2 4" id="KW-0663">Pyridoxal phosphate</keyword>
<name>A0ABR7IKE7_9FIRM</name>
<dbReference type="SUPFAM" id="SSF50621">
    <property type="entry name" value="Alanine racemase C-terminal domain-like"/>
    <property type="match status" value="1"/>
</dbReference>
<comment type="catalytic activity">
    <reaction evidence="4">
        <text>L-alanine = D-alanine</text>
        <dbReference type="Rhea" id="RHEA:20249"/>
        <dbReference type="ChEBI" id="CHEBI:57416"/>
        <dbReference type="ChEBI" id="CHEBI:57972"/>
        <dbReference type="EC" id="5.1.1.1"/>
    </reaction>
</comment>
<dbReference type="GO" id="GO:0008784">
    <property type="term" value="F:alanine racemase activity"/>
    <property type="evidence" value="ECO:0007669"/>
    <property type="project" value="UniProtKB-EC"/>
</dbReference>
<sequence>MEKCNRVKAVVSLDAVEENFRQMRKNIASDTKMIAVIKANAYGHGAVQIAHMVEGYDYIWGFAAATAEEAIALRKAGITKPVLILGIVFEEFYPELVSYDLRPAVCEYQEAAKLSAEAVSQGKTIHIHLALDTGMTRIGFADEPSSVEEIKKIAALPMLEIEGMFTHFARADEYDRSPAMVQLKRYLDFCSLLSEAGIEIPLRHCSNSAGIIRIPEANLSIVRAGITIYGIYPSAQVERDIVKLSPVLELKSHITYVKDVLPGTAISYGGTYVADRKLRVATVPVGYADGYPRQLSGKGWVLVHGKKAPILGRVCMDQFMIDVTEIPDVKKGDQVTLIGRDGDEFISIEEMGDLSGRFSYEFACEISDRVPRVYIKDGKETEKYN</sequence>
<evidence type="ECO:0000256" key="3">
    <source>
        <dbReference type="ARBA" id="ARBA00023235"/>
    </source>
</evidence>
<evidence type="ECO:0000256" key="2">
    <source>
        <dbReference type="ARBA" id="ARBA00022898"/>
    </source>
</evidence>
<reference evidence="6 7" key="1">
    <citation type="submission" date="2020-08" db="EMBL/GenBank/DDBJ databases">
        <title>Genome public.</title>
        <authorList>
            <person name="Liu C."/>
            <person name="Sun Q."/>
        </authorList>
    </citation>
    <scope>NUCLEOTIDE SEQUENCE [LARGE SCALE GENOMIC DNA]</scope>
    <source>
        <strain evidence="6 7">M29</strain>
    </source>
</reference>
<dbReference type="EC" id="5.1.1.1" evidence="4"/>
<evidence type="ECO:0000313" key="6">
    <source>
        <dbReference type="EMBL" id="MBC5780447.1"/>
    </source>
</evidence>
<gene>
    <name evidence="6" type="primary">alr</name>
    <name evidence="6" type="ORF">H8Z82_12470</name>
</gene>
<dbReference type="InterPro" id="IPR009006">
    <property type="entry name" value="Ala_racemase/Decarboxylase_C"/>
</dbReference>
<evidence type="ECO:0000259" key="5">
    <source>
        <dbReference type="SMART" id="SM01005"/>
    </source>
</evidence>
<dbReference type="InterPro" id="IPR029066">
    <property type="entry name" value="PLP-binding_barrel"/>
</dbReference>
<keyword evidence="7" id="KW-1185">Reference proteome</keyword>
<feature type="active site" description="Proton acceptor; specific for L-alanine" evidence="4">
    <location>
        <position position="268"/>
    </location>
</feature>
<feature type="active site" description="Proton acceptor; specific for D-alanine" evidence="4">
    <location>
        <position position="38"/>
    </location>
</feature>
<dbReference type="EMBL" id="JACOQG010000022">
    <property type="protein sequence ID" value="MBC5780447.1"/>
    <property type="molecule type" value="Genomic_DNA"/>
</dbReference>
<dbReference type="SMART" id="SM01005">
    <property type="entry name" value="Ala_racemase_C"/>
    <property type="match status" value="1"/>
</dbReference>